<proteinExistence type="predicted"/>
<keyword evidence="4" id="KW-1185">Reference proteome</keyword>
<dbReference type="Pfam" id="PF13930">
    <property type="entry name" value="Endonuclea_NS_2"/>
    <property type="match status" value="1"/>
</dbReference>
<dbReference type="AlphaFoldDB" id="A0A1B1N727"/>
<gene>
    <name evidence="3" type="ORF">AWM70_12580</name>
</gene>
<feature type="compositionally biased region" description="Basic and acidic residues" evidence="1">
    <location>
        <begin position="1"/>
        <end position="10"/>
    </location>
</feature>
<dbReference type="STRING" id="1462996.AWM70_12580"/>
<evidence type="ECO:0000256" key="1">
    <source>
        <dbReference type="SAM" id="MobiDB-lite"/>
    </source>
</evidence>
<evidence type="ECO:0000313" key="3">
    <source>
        <dbReference type="EMBL" id="ANS77224.1"/>
    </source>
</evidence>
<dbReference type="EMBL" id="CP014167">
    <property type="protein sequence ID" value="ANS77224.1"/>
    <property type="molecule type" value="Genomic_DNA"/>
</dbReference>
<feature type="region of interest" description="Disordered" evidence="1">
    <location>
        <begin position="54"/>
        <end position="97"/>
    </location>
</feature>
<evidence type="ECO:0000313" key="4">
    <source>
        <dbReference type="Proteomes" id="UP000092573"/>
    </source>
</evidence>
<feature type="domain" description="Type VII secretion system protein EssD-like" evidence="2">
    <location>
        <begin position="28"/>
        <end position="153"/>
    </location>
</feature>
<reference evidence="3 4" key="1">
    <citation type="submission" date="2016-01" db="EMBL/GenBank/DDBJ databases">
        <title>Complete Genome Sequence of Paenibacillus yonginensis DCY84, a novel Plant Growth-Promoting Bacteria with Elicitation of Induced Systemic Resistance.</title>
        <authorList>
            <person name="Kim Y.J."/>
            <person name="Yang D.C."/>
            <person name="Sukweenadhi J."/>
        </authorList>
    </citation>
    <scope>NUCLEOTIDE SEQUENCE [LARGE SCALE GENOMIC DNA]</scope>
    <source>
        <strain evidence="3 4">DCY84</strain>
    </source>
</reference>
<organism evidence="3 4">
    <name type="scientific">Paenibacillus yonginensis</name>
    <dbReference type="NCBI Taxonomy" id="1462996"/>
    <lineage>
        <taxon>Bacteria</taxon>
        <taxon>Bacillati</taxon>
        <taxon>Bacillota</taxon>
        <taxon>Bacilli</taxon>
        <taxon>Bacillales</taxon>
        <taxon>Paenibacillaceae</taxon>
        <taxon>Paenibacillus</taxon>
    </lineage>
</organism>
<dbReference type="Gene3D" id="3.40.570.10">
    <property type="entry name" value="Extracellular Endonuclease, subunit A"/>
    <property type="match status" value="1"/>
</dbReference>
<feature type="region of interest" description="Disordered" evidence="1">
    <location>
        <begin position="1"/>
        <end position="29"/>
    </location>
</feature>
<dbReference type="KEGG" id="pyg:AWM70_12580"/>
<accession>A0A1B1N727</accession>
<protein>
    <recommendedName>
        <fullName evidence="2">Type VII secretion system protein EssD-like domain-containing protein</fullName>
    </recommendedName>
</protein>
<feature type="compositionally biased region" description="Basic and acidic residues" evidence="1">
    <location>
        <begin position="54"/>
        <end position="86"/>
    </location>
</feature>
<dbReference type="Proteomes" id="UP000092573">
    <property type="component" value="Chromosome"/>
</dbReference>
<dbReference type="InterPro" id="IPR044929">
    <property type="entry name" value="DNA/RNA_non-sp_Endonuclease_sf"/>
</dbReference>
<sequence>MVKGEGKGEPPTKTFVDSPFDEAGKLKPNVKYKAGEHQYDYETDHIGRIEKFSTDELKLTTREERLPHDSDTPGKEPGDHAGHLAGDRFGGSPEIDNLVSQSSNVNLSQYKKIENQWAVAIKEGKNVKVNVEVKYDGDSLRPSKFNVDYEIDGEVFSKSLLN</sequence>
<dbReference type="InterPro" id="IPR044927">
    <property type="entry name" value="Endonuclea_NS_2"/>
</dbReference>
<evidence type="ECO:0000259" key="2">
    <source>
        <dbReference type="Pfam" id="PF13930"/>
    </source>
</evidence>
<name>A0A1B1N727_9BACL</name>